<feature type="transmembrane region" description="Helical" evidence="5">
    <location>
        <begin position="120"/>
        <end position="137"/>
    </location>
</feature>
<evidence type="ECO:0000256" key="3">
    <source>
        <dbReference type="ARBA" id="ARBA00022989"/>
    </source>
</evidence>
<reference evidence="7 8" key="1">
    <citation type="submission" date="2019-01" db="EMBL/GenBank/DDBJ databases">
        <title>Flavobacterium sp. nov. isolated from arctic soil.</title>
        <authorList>
            <person name="Kim D.-U."/>
        </authorList>
    </citation>
    <scope>NUCLEOTIDE SEQUENCE [LARGE SCALE GENOMIC DNA]</scope>
    <source>
        <strain evidence="7 8">Kopri-42</strain>
    </source>
</reference>
<evidence type="ECO:0000313" key="8">
    <source>
        <dbReference type="Proteomes" id="UP000253235"/>
    </source>
</evidence>
<feature type="transmembrane region" description="Helical" evidence="5">
    <location>
        <begin position="78"/>
        <end position="100"/>
    </location>
</feature>
<dbReference type="Proteomes" id="UP000253235">
    <property type="component" value="Unassembled WGS sequence"/>
</dbReference>
<dbReference type="GO" id="GO:0016020">
    <property type="term" value="C:membrane"/>
    <property type="evidence" value="ECO:0007669"/>
    <property type="project" value="UniProtKB-SubCell"/>
</dbReference>
<dbReference type="EMBL" id="QNVY02000004">
    <property type="protein sequence ID" value="RYJ51348.1"/>
    <property type="molecule type" value="Genomic_DNA"/>
</dbReference>
<protein>
    <recommendedName>
        <fullName evidence="6">Methylamine utilisation protein MauE domain-containing protein</fullName>
    </recommendedName>
</protein>
<evidence type="ECO:0000256" key="2">
    <source>
        <dbReference type="ARBA" id="ARBA00022692"/>
    </source>
</evidence>
<dbReference type="InterPro" id="IPR009908">
    <property type="entry name" value="Methylamine_util_MauE"/>
</dbReference>
<comment type="subcellular location">
    <subcellularLocation>
        <location evidence="1">Membrane</location>
        <topology evidence="1">Multi-pass membrane protein</topology>
    </subcellularLocation>
</comment>
<keyword evidence="2 5" id="KW-0812">Transmembrane</keyword>
<evidence type="ECO:0000256" key="5">
    <source>
        <dbReference type="SAM" id="Phobius"/>
    </source>
</evidence>
<dbReference type="RefSeq" id="WP_113667155.1">
    <property type="nucleotide sequence ID" value="NZ_QNVY02000004.1"/>
</dbReference>
<feature type="domain" description="Methylamine utilisation protein MauE" evidence="6">
    <location>
        <begin position="10"/>
        <end position="134"/>
    </location>
</feature>
<proteinExistence type="predicted"/>
<gene>
    <name evidence="7" type="ORF">DR871_013045</name>
</gene>
<sequence>MKLNIKLQNVFLEMVCFLYIILFTYAAISKLIDFENFQTQLGQSPLLSAYAASISFLVIFAELGLVVALSLRVSRIKALYLSVGLMTVFTTYIILILNFSSFIPCSCGGILEKLGWNEHLIFNLFFIFIGSCSLLLHQYDKKGIISLLLIVVSSVLFVVFLFLSSEDTMKKQNPFIRRFTPNVASRTLTKNLNNYGFYFVGHSKGNIYLGNTISPLTIIEFDSTLQHKKQYSIQLTPDTLPFRAVKTKILGAHFFLYDGSIPIIYRGLVSDWKATIWVTKKPYFTTLQPIDSTLCVFRGQQLGTYENILGTIALDDSLKIRKQKHLLQKQIDGIFDTDGTLTYSEGLKKIVYTYFYRNQFIVADTALQLVHHVTTIDTTTRAKLKVVRVKKSGDSKLAAPPYTVNLRSAAFNELLFNQSGLRGRYESKKNWDHASIIDVYDITNKIYLFSFYIYHENKMKMSDLLITEKALYAIVGHQIVKYTFGTPMLTQLKK</sequence>
<evidence type="ECO:0000259" key="6">
    <source>
        <dbReference type="Pfam" id="PF07291"/>
    </source>
</evidence>
<evidence type="ECO:0000256" key="1">
    <source>
        <dbReference type="ARBA" id="ARBA00004141"/>
    </source>
</evidence>
<dbReference type="GO" id="GO:0030416">
    <property type="term" value="P:methylamine metabolic process"/>
    <property type="evidence" value="ECO:0007669"/>
    <property type="project" value="InterPro"/>
</dbReference>
<evidence type="ECO:0000256" key="4">
    <source>
        <dbReference type="ARBA" id="ARBA00023136"/>
    </source>
</evidence>
<feature type="transmembrane region" description="Helical" evidence="5">
    <location>
        <begin position="7"/>
        <end position="28"/>
    </location>
</feature>
<evidence type="ECO:0000313" key="7">
    <source>
        <dbReference type="EMBL" id="RYJ51348.1"/>
    </source>
</evidence>
<organism evidence="7 8">
    <name type="scientific">Flavobacterium petrolei</name>
    <dbReference type="NCBI Taxonomy" id="2259594"/>
    <lineage>
        <taxon>Bacteria</taxon>
        <taxon>Pseudomonadati</taxon>
        <taxon>Bacteroidota</taxon>
        <taxon>Flavobacteriia</taxon>
        <taxon>Flavobacteriales</taxon>
        <taxon>Flavobacteriaceae</taxon>
        <taxon>Flavobacterium</taxon>
    </lineage>
</organism>
<comment type="caution">
    <text evidence="7">The sequence shown here is derived from an EMBL/GenBank/DDBJ whole genome shotgun (WGS) entry which is preliminary data.</text>
</comment>
<dbReference type="OrthoDB" id="673785at2"/>
<feature type="transmembrane region" description="Helical" evidence="5">
    <location>
        <begin position="144"/>
        <end position="163"/>
    </location>
</feature>
<feature type="transmembrane region" description="Helical" evidence="5">
    <location>
        <begin position="48"/>
        <end position="71"/>
    </location>
</feature>
<dbReference type="AlphaFoldDB" id="A0A482TIT3"/>
<accession>A0A482TIT3</accession>
<keyword evidence="3 5" id="KW-1133">Transmembrane helix</keyword>
<keyword evidence="4 5" id="KW-0472">Membrane</keyword>
<dbReference type="Pfam" id="PF07291">
    <property type="entry name" value="MauE"/>
    <property type="match status" value="1"/>
</dbReference>
<keyword evidence="8" id="KW-1185">Reference proteome</keyword>
<name>A0A482TIT3_9FLAO</name>